<dbReference type="PANTHER" id="PTHR43300:SF11">
    <property type="entry name" value="ACETYLTRANSFERASE RV3034C-RELATED"/>
    <property type="match status" value="1"/>
</dbReference>
<dbReference type="InterPro" id="IPR050179">
    <property type="entry name" value="Trans_hexapeptide_repeat"/>
</dbReference>
<name>A0A841JXP4_9BACT</name>
<comment type="similarity">
    <text evidence="1">Belongs to the transferase hexapeptide repeat family.</text>
</comment>
<keyword evidence="2" id="KW-0808">Transferase</keyword>
<dbReference type="AlphaFoldDB" id="A0A841JXP4"/>
<evidence type="ECO:0000313" key="3">
    <source>
        <dbReference type="Proteomes" id="UP000538666"/>
    </source>
</evidence>
<accession>A0A841JXP4</accession>
<dbReference type="Gene3D" id="2.160.10.10">
    <property type="entry name" value="Hexapeptide repeat proteins"/>
    <property type="match status" value="1"/>
</dbReference>
<dbReference type="EMBL" id="JACHEK010000006">
    <property type="protein sequence ID" value="MBB6145197.1"/>
    <property type="molecule type" value="Genomic_DNA"/>
</dbReference>
<dbReference type="Pfam" id="PF00132">
    <property type="entry name" value="Hexapep"/>
    <property type="match status" value="1"/>
</dbReference>
<dbReference type="OrthoDB" id="9801697at2"/>
<dbReference type="SUPFAM" id="SSF51161">
    <property type="entry name" value="Trimeric LpxA-like enzymes"/>
    <property type="match status" value="1"/>
</dbReference>
<reference evidence="2 3" key="1">
    <citation type="submission" date="2020-08" db="EMBL/GenBank/DDBJ databases">
        <title>Genomic Encyclopedia of Type Strains, Phase IV (KMG-IV): sequencing the most valuable type-strain genomes for metagenomic binning, comparative biology and taxonomic classification.</title>
        <authorList>
            <person name="Goeker M."/>
        </authorList>
    </citation>
    <scope>NUCLEOTIDE SEQUENCE [LARGE SCALE GENOMIC DNA]</scope>
    <source>
        <strain evidence="2 3">DSM 103733</strain>
    </source>
</reference>
<dbReference type="InterPro" id="IPR001451">
    <property type="entry name" value="Hexapep"/>
</dbReference>
<gene>
    <name evidence="2" type="ORF">HNQ77_003155</name>
</gene>
<dbReference type="PANTHER" id="PTHR43300">
    <property type="entry name" value="ACETYLTRANSFERASE"/>
    <property type="match status" value="1"/>
</dbReference>
<sequence>MSLAKTIFQKVNAIYAVRRGVQLGERVHIGIGSILQAPASLRVEDDVYIGKFCTIECDGRIGAHTMIANTVGIIGRLDHDYRVVGKTIRKAPHVWDADHRVGEPKLVVDIGEDVWIGYGAIVLSGTKIGRGAIVAAGSVVSKDIAPYDIAAGVPAQSIGRRFPSDDLIHEHESQLLHEHGIPMSVPVYS</sequence>
<dbReference type="RefSeq" id="WP_050061684.1">
    <property type="nucleotide sequence ID" value="NZ_JACHEK010000006.1"/>
</dbReference>
<dbReference type="GO" id="GO:0016740">
    <property type="term" value="F:transferase activity"/>
    <property type="evidence" value="ECO:0007669"/>
    <property type="project" value="UniProtKB-KW"/>
</dbReference>
<proteinExistence type="inferred from homology"/>
<protein>
    <submittedName>
        <fullName evidence="2">Acetyltransferase-like isoleucine patch superfamily enzyme</fullName>
    </submittedName>
</protein>
<dbReference type="InterPro" id="IPR011004">
    <property type="entry name" value="Trimer_LpxA-like_sf"/>
</dbReference>
<keyword evidence="3" id="KW-1185">Reference proteome</keyword>
<evidence type="ECO:0000313" key="2">
    <source>
        <dbReference type="EMBL" id="MBB6145197.1"/>
    </source>
</evidence>
<organism evidence="2 3">
    <name type="scientific">Silvibacterium bohemicum</name>
    <dbReference type="NCBI Taxonomy" id="1577686"/>
    <lineage>
        <taxon>Bacteria</taxon>
        <taxon>Pseudomonadati</taxon>
        <taxon>Acidobacteriota</taxon>
        <taxon>Terriglobia</taxon>
        <taxon>Terriglobales</taxon>
        <taxon>Acidobacteriaceae</taxon>
        <taxon>Silvibacterium</taxon>
    </lineage>
</organism>
<comment type="caution">
    <text evidence="2">The sequence shown here is derived from an EMBL/GenBank/DDBJ whole genome shotgun (WGS) entry which is preliminary data.</text>
</comment>
<evidence type="ECO:0000256" key="1">
    <source>
        <dbReference type="ARBA" id="ARBA00007274"/>
    </source>
</evidence>
<dbReference type="Proteomes" id="UP000538666">
    <property type="component" value="Unassembled WGS sequence"/>
</dbReference>